<dbReference type="GeneID" id="41960997"/>
<dbReference type="PANTHER" id="PTHR24198">
    <property type="entry name" value="ANKYRIN REPEAT AND PROTEIN KINASE DOMAIN-CONTAINING PROTEIN"/>
    <property type="match status" value="1"/>
</dbReference>
<evidence type="ECO:0000313" key="6">
    <source>
        <dbReference type="Proteomes" id="UP000515153"/>
    </source>
</evidence>
<dbReference type="Pfam" id="PF12796">
    <property type="entry name" value="Ank_2"/>
    <property type="match status" value="5"/>
</dbReference>
<dbReference type="Pfam" id="PF00023">
    <property type="entry name" value="Ank"/>
    <property type="match status" value="1"/>
</dbReference>
<keyword evidence="1" id="KW-0677">Repeat</keyword>
<accession>A0A6P8B764</accession>
<organism evidence="6 7">
    <name type="scientific">Pyricularia grisea</name>
    <name type="common">Crabgrass-specific blast fungus</name>
    <name type="synonym">Magnaporthe grisea</name>
    <dbReference type="NCBI Taxonomy" id="148305"/>
    <lineage>
        <taxon>Eukaryota</taxon>
        <taxon>Fungi</taxon>
        <taxon>Dikarya</taxon>
        <taxon>Ascomycota</taxon>
        <taxon>Pezizomycotina</taxon>
        <taxon>Sordariomycetes</taxon>
        <taxon>Sordariomycetidae</taxon>
        <taxon>Magnaporthales</taxon>
        <taxon>Pyriculariaceae</taxon>
        <taxon>Pyricularia</taxon>
    </lineage>
</organism>
<dbReference type="Proteomes" id="UP000515153">
    <property type="component" value="Chromosome I"/>
</dbReference>
<dbReference type="Pfam" id="PF22939">
    <property type="entry name" value="WHD_GPIID"/>
    <property type="match status" value="1"/>
</dbReference>
<dbReference type="InterPro" id="IPR002110">
    <property type="entry name" value="Ankyrin_rpt"/>
</dbReference>
<dbReference type="SUPFAM" id="SSF52540">
    <property type="entry name" value="P-loop containing nucleoside triphosphate hydrolases"/>
    <property type="match status" value="1"/>
</dbReference>
<feature type="repeat" description="ANK" evidence="3">
    <location>
        <begin position="902"/>
        <end position="934"/>
    </location>
</feature>
<dbReference type="Pfam" id="PF24883">
    <property type="entry name" value="NPHP3_N"/>
    <property type="match status" value="1"/>
</dbReference>
<dbReference type="PROSITE" id="PS50088">
    <property type="entry name" value="ANK_REPEAT"/>
    <property type="match status" value="7"/>
</dbReference>
<feature type="domain" description="GPI inositol-deacylase winged helix" evidence="4">
    <location>
        <begin position="512"/>
        <end position="596"/>
    </location>
</feature>
<evidence type="ECO:0000259" key="5">
    <source>
        <dbReference type="Pfam" id="PF24883"/>
    </source>
</evidence>
<reference evidence="7" key="2">
    <citation type="submission" date="2019-10" db="EMBL/GenBank/DDBJ databases">
        <authorList>
            <consortium name="NCBI Genome Project"/>
        </authorList>
    </citation>
    <scope>NUCLEOTIDE SEQUENCE</scope>
    <source>
        <strain evidence="7">NI907</strain>
    </source>
</reference>
<evidence type="ECO:0000256" key="2">
    <source>
        <dbReference type="ARBA" id="ARBA00023043"/>
    </source>
</evidence>
<dbReference type="RefSeq" id="XP_030982978.1">
    <property type="nucleotide sequence ID" value="XM_031126088.1"/>
</dbReference>
<dbReference type="Gene3D" id="1.25.40.20">
    <property type="entry name" value="Ankyrin repeat-containing domain"/>
    <property type="match status" value="3"/>
</dbReference>
<proteinExistence type="predicted"/>
<name>A0A6P8B764_PYRGI</name>
<keyword evidence="2 3" id="KW-0040">ANK repeat</keyword>
<evidence type="ECO:0000256" key="1">
    <source>
        <dbReference type="ARBA" id="ARBA00022737"/>
    </source>
</evidence>
<dbReference type="InterPro" id="IPR036770">
    <property type="entry name" value="Ankyrin_rpt-contain_sf"/>
</dbReference>
<sequence>MEGIGLAASIIGIVETSWKIKNYIGSIKNSAKSRLLLLEEITLTWLIYQRLEGEIDLTKGELADETWVQPLKALDGSDGIASQVREQLEEISSRLNIPEGRFQKVMANLRWPFQEKEAMKIVERLHRLKETTIMLIQQSSFRLTQDLLHNLSNVNTVLGDTQFTKLLAWLTPLNFVRKQEEVLGAADPYSCDLLAFSPFRRWQEGQLRSLWCYGVPGAGKSVAAASVYAHLVRQYKEENVAVVIAFCSFDHEKSLSPQNVVASLMKQILQRRGSQHVPSKLTEEYTRATTTKDGQPLSLAAATEFLKDELQEFDETYVILDGLDEVRGNDRASMVEALHGIKAGVRIIITSRYLQDILEAFGKTQVCQSCRKEDNEAKAYWRSRDSATYVVCDSCHSARILSGTNEHQTLRELKWAKLKYRPSAKGIRAYVSTRLDSDRRLRNLLGPDSGEEELRALAINTVTSKAENIFLLARLHVDSLSECLTVGDLERTLNCLTGDLDQMYSESLKRMERGLTSRKHKELLDKLLTWIAWGQRPLSVAELGHALYVYAGIQDIRDRDILPVREITAWSAGLLFVDSNDRVRVIHPTTSRFFVERRNKLYPQGDRIIAHDCINYMKMVGLTTAYSGPDERIQFMLRCRRYPLIKYAVEHAFKHVARSEEKDDDDRVVLFLLNEANRKSFVQALYYLDKKWSINGDVSALHLAVHHGLVDVVERLIEEGGDVDSQDIYGATPLMYAANRGDEALPELKSLLKAGADAAIQCSVGSTALMRAVASGAERFVTRLLRQPDVNINAVPSNDNFLPALVGAIKTSNDAILKKLLSHKDVDANFTGQDRPSILTPLHYAAIRNKVSALKLLLKHKDIKVDIPDSSQGWTPLFYSSTSEVAGLLLDHGADIDFQDNYKGTALMRAVDNHAQEVVELLIRRGADVNRQDMLGRTVLHSAAVNNAWQAMEYIVRNVPSIDINAQGQQGETALHDSCEGNDIRAVKILVSAGARCDIRNKDGRTALEIAELRKSTRISEVLKKAKGYDGTDGMHIKKTLAEAVVADPVDVLQFRIANANIDDLHKSSAFHGAPLHQACEYGRADVAKMLLDAGSDTEIKNSFDRTPIFMAITFGHLECVKLLLSYGADGDASPLTNFSLWEYAWSLGYREISMELIEYGARIDNTSVYMSVLLLQAVYDDNVVVARRLVEAGASIHQKLSGVTAMQLADIEKSREVLKYFSGLGDDDGRRKGQVHTTHTNMEEEEESYQFKFPPELLELVVQFAIPARSFKRALRLRLVNRNFQYIVDKEMFRTRLLDGPLSIVCDDLLHNPEKAEYYRNGDHDTPWFALIKRYYAQRILHQPNITDRRCPDVLFRKAVAILCRYKGIKQGDDTDAVLSITTTVCQVGFWENFCCLHNQYLGYFNYRMFVGTEACRGLQYCNPLALKHLLLNVALYLGDVDLIAQFWYMAPRYPPPNTSALRNQYPFHGHQMIASAHGGLNAFKLLNYLETGIYTKKQYAEEFSNNVILNLVANISKQGGSTRLIHFLLGLDMTWNPNGSWFHWPLKEALLHAHTPDVFEHLAPLGGPHFTPLSSHHSNGLFVSRSTPMGRRLAHHAARNNLVMVKYLVERSSESFLNCPEPAMVDQPAMSIYHRRLTPDYKVANLLVKQQPLYKAVAAGAMELVDYMLEAGADCNISRTSPATALSVAVRRCDLEMVRLLIEKGEADPNRGTPPPIVLAVQAEYPAMVYLLLQKGAVLDTPKSGGWAMTIAEEFGLDSMKKLLIGLGVKAESMHSSPYARKGVDYEQEAVRELMCPGPWFLFPR</sequence>
<dbReference type="Gene3D" id="3.40.50.300">
    <property type="entry name" value="P-loop containing nucleotide triphosphate hydrolases"/>
    <property type="match status" value="1"/>
</dbReference>
<reference evidence="6 7" key="1">
    <citation type="journal article" date="2019" name="Mol. Biol. Evol.">
        <title>Blast fungal genomes show frequent chromosomal changes, gene gains and losses, and effector gene turnover.</title>
        <authorList>
            <person name="Gomez Luciano L.B."/>
            <person name="Jason Tsai I."/>
            <person name="Chuma I."/>
            <person name="Tosa Y."/>
            <person name="Chen Y.H."/>
            <person name="Li J.Y."/>
            <person name="Li M.Y."/>
            <person name="Jade Lu M.Y."/>
            <person name="Nakayashiki H."/>
            <person name="Li W.H."/>
        </authorList>
    </citation>
    <scope>NUCLEOTIDE SEQUENCE [LARGE SCALE GENOMIC DNA]</scope>
    <source>
        <strain evidence="6 7">NI907</strain>
    </source>
</reference>
<feature type="repeat" description="ANK" evidence="3">
    <location>
        <begin position="729"/>
        <end position="763"/>
    </location>
</feature>
<dbReference type="KEGG" id="pgri:PgNI_06059"/>
<feature type="repeat" description="ANK" evidence="3">
    <location>
        <begin position="970"/>
        <end position="1002"/>
    </location>
</feature>
<feature type="repeat" description="ANK" evidence="3">
    <location>
        <begin position="1071"/>
        <end position="1103"/>
    </location>
</feature>
<feature type="repeat" description="ANK" evidence="3">
    <location>
        <begin position="696"/>
        <end position="728"/>
    </location>
</feature>
<gene>
    <name evidence="7" type="ORF">PgNI_06059</name>
</gene>
<dbReference type="InterPro" id="IPR027417">
    <property type="entry name" value="P-loop_NTPase"/>
</dbReference>
<keyword evidence="6" id="KW-1185">Reference proteome</keyword>
<dbReference type="InterPro" id="IPR054471">
    <property type="entry name" value="GPIID_WHD"/>
</dbReference>
<feature type="domain" description="Nephrocystin 3-like N-terminal" evidence="5">
    <location>
        <begin position="197"/>
        <end position="352"/>
    </location>
</feature>
<evidence type="ECO:0000313" key="7">
    <source>
        <dbReference type="RefSeq" id="XP_030982978.1"/>
    </source>
</evidence>
<dbReference type="SMART" id="SM00248">
    <property type="entry name" value="ANK"/>
    <property type="match status" value="17"/>
</dbReference>
<evidence type="ECO:0008006" key="8">
    <source>
        <dbReference type="Google" id="ProtNLM"/>
    </source>
</evidence>
<feature type="repeat" description="ANK" evidence="3">
    <location>
        <begin position="1650"/>
        <end position="1682"/>
    </location>
</feature>
<evidence type="ECO:0000259" key="4">
    <source>
        <dbReference type="Pfam" id="PF22939"/>
    </source>
</evidence>
<feature type="repeat" description="ANK" evidence="3">
    <location>
        <begin position="1104"/>
        <end position="1136"/>
    </location>
</feature>
<dbReference type="PRINTS" id="PR01415">
    <property type="entry name" value="ANKYRIN"/>
</dbReference>
<protein>
    <recommendedName>
        <fullName evidence="8">F-box domain-containing protein</fullName>
    </recommendedName>
</protein>
<reference evidence="7" key="3">
    <citation type="submission" date="2025-08" db="UniProtKB">
        <authorList>
            <consortium name="RefSeq"/>
        </authorList>
    </citation>
    <scope>IDENTIFICATION</scope>
    <source>
        <strain evidence="7">NI907</strain>
    </source>
</reference>
<dbReference type="PANTHER" id="PTHR24198:SF165">
    <property type="entry name" value="ANKYRIN REPEAT-CONTAINING PROTEIN-RELATED"/>
    <property type="match status" value="1"/>
</dbReference>
<dbReference type="SUPFAM" id="SSF48403">
    <property type="entry name" value="Ankyrin repeat"/>
    <property type="match status" value="3"/>
</dbReference>
<dbReference type="InterPro" id="IPR056884">
    <property type="entry name" value="NPHP3-like_N"/>
</dbReference>
<dbReference type="PROSITE" id="PS50297">
    <property type="entry name" value="ANK_REP_REGION"/>
    <property type="match status" value="6"/>
</dbReference>
<evidence type="ECO:0000256" key="3">
    <source>
        <dbReference type="PROSITE-ProRule" id="PRU00023"/>
    </source>
</evidence>